<feature type="transmembrane region" description="Helical" evidence="1">
    <location>
        <begin position="192"/>
        <end position="210"/>
    </location>
</feature>
<feature type="domain" description="SGNH" evidence="3">
    <location>
        <begin position="432"/>
        <end position="658"/>
    </location>
</feature>
<feature type="transmembrane region" description="Helical" evidence="1">
    <location>
        <begin position="54"/>
        <end position="78"/>
    </location>
</feature>
<feature type="transmembrane region" description="Helical" evidence="1">
    <location>
        <begin position="248"/>
        <end position="268"/>
    </location>
</feature>
<feature type="transmembrane region" description="Helical" evidence="1">
    <location>
        <begin position="160"/>
        <end position="180"/>
    </location>
</feature>
<dbReference type="InterPro" id="IPR050879">
    <property type="entry name" value="Acyltransferase_3"/>
</dbReference>
<evidence type="ECO:0000313" key="5">
    <source>
        <dbReference type="Proteomes" id="UP000016566"/>
    </source>
</evidence>
<keyword evidence="1" id="KW-0812">Transmembrane</keyword>
<feature type="transmembrane region" description="Helical" evidence="1">
    <location>
        <begin position="216"/>
        <end position="236"/>
    </location>
</feature>
<sequence length="671" mass="73054">MAFVADEGSQSFGTSGSGNNAALPVVRTEYRPEIDGLRAVAVIPVLLTHAGFTAVSGGFLGVDVFFVISGYLITTILLREFSKTGHVSIMSFYERRARRILPTLFVVTAVTFVLAWMIMLPKEFRDFGQSVVASGVFLSNVFFASESDYFASVSAFKPFLHTWSLSVEEQFYLVFPVLLLTMAKFSPGNLKWVLAALALTSFSVGLHGSKTAPTEAFFLPAGRAWELLAGALLVFIRPAAPADHVRRLMADLFSLAGLVAILLAYMLLEETTPNPGTATLLPVVGTCAIILFAMPGTMVYRFLTMKALIGIGLISYSAYLWHQPLFVMSRFYFIEISVVGWCVLIGITLLLAWASWAFVEAPFRSSDRIGRRTILIGGGAGLAAMVAAGLTVHLADGFPGRLDEQRRLAAIGQQSISPYRDSCGNTLPQDFESFCVFGDNDKSLVAFVGDSHGKEIFWRTTKQMEGRDYAVQGFLWNGCLPFAAYDEPRACDMFLEAAKAHILASENISTVVFFVNWQAHLGCGKFCDENNWFGGGAERARGMEKIIQTEIEAYLEAGKEVVLSGQIPGMRSNIPHKLNAQALRGLPNDPVGIAEAEHGAQAAPSIRMLSTLERKLGVSIFRPSQTLCSDGFCRATDGVMPLYFDHGHLNGFGADKLIGPLLQAIDLSTSI</sequence>
<accession>U2YLJ8</accession>
<dbReference type="GO" id="GO:0016747">
    <property type="term" value="F:acyltransferase activity, transferring groups other than amino-acyl groups"/>
    <property type="evidence" value="ECO:0007669"/>
    <property type="project" value="InterPro"/>
</dbReference>
<feature type="transmembrane region" description="Helical" evidence="1">
    <location>
        <begin position="99"/>
        <end position="119"/>
    </location>
</feature>
<dbReference type="STRING" id="1337093.MBELCI_2018"/>
<dbReference type="GO" id="GO:0009103">
    <property type="term" value="P:lipopolysaccharide biosynthetic process"/>
    <property type="evidence" value="ECO:0007669"/>
    <property type="project" value="TreeGrafter"/>
</dbReference>
<feature type="transmembrane region" description="Helical" evidence="1">
    <location>
        <begin position="331"/>
        <end position="353"/>
    </location>
</feature>
<keyword evidence="1" id="KW-0472">Membrane</keyword>
<dbReference type="InterPro" id="IPR002656">
    <property type="entry name" value="Acyl_transf_3_dom"/>
</dbReference>
<organism evidence="4 5">
    <name type="scientific">Limimaricola cinnabarinus LL-001</name>
    <dbReference type="NCBI Taxonomy" id="1337093"/>
    <lineage>
        <taxon>Bacteria</taxon>
        <taxon>Pseudomonadati</taxon>
        <taxon>Pseudomonadota</taxon>
        <taxon>Alphaproteobacteria</taxon>
        <taxon>Rhodobacterales</taxon>
        <taxon>Paracoccaceae</taxon>
        <taxon>Limimaricola</taxon>
    </lineage>
</organism>
<dbReference type="EMBL" id="BATB01000025">
    <property type="protein sequence ID" value="GAD55966.1"/>
    <property type="molecule type" value="Genomic_DNA"/>
</dbReference>
<dbReference type="eggNOG" id="COG1835">
    <property type="taxonomic scope" value="Bacteria"/>
</dbReference>
<feature type="transmembrane region" description="Helical" evidence="1">
    <location>
        <begin position="307"/>
        <end position="325"/>
    </location>
</feature>
<dbReference type="PANTHER" id="PTHR23028:SF53">
    <property type="entry name" value="ACYL_TRANSF_3 DOMAIN-CONTAINING PROTEIN"/>
    <property type="match status" value="1"/>
</dbReference>
<gene>
    <name evidence="4" type="ORF">MBELCI_2018</name>
</gene>
<dbReference type="Pfam" id="PF19040">
    <property type="entry name" value="SGNH"/>
    <property type="match status" value="1"/>
</dbReference>
<keyword evidence="5" id="KW-1185">Reference proteome</keyword>
<dbReference type="RefSeq" id="WP_021694067.1">
    <property type="nucleotide sequence ID" value="NZ_BATB01000025.1"/>
</dbReference>
<dbReference type="GO" id="GO:0016020">
    <property type="term" value="C:membrane"/>
    <property type="evidence" value="ECO:0007669"/>
    <property type="project" value="TreeGrafter"/>
</dbReference>
<evidence type="ECO:0000259" key="2">
    <source>
        <dbReference type="Pfam" id="PF01757"/>
    </source>
</evidence>
<dbReference type="InterPro" id="IPR043968">
    <property type="entry name" value="SGNH"/>
</dbReference>
<name>U2YLJ8_9RHOB</name>
<feature type="transmembrane region" description="Helical" evidence="1">
    <location>
        <begin position="374"/>
        <end position="395"/>
    </location>
</feature>
<comment type="caution">
    <text evidence="4">The sequence shown here is derived from an EMBL/GenBank/DDBJ whole genome shotgun (WGS) entry which is preliminary data.</text>
</comment>
<dbReference type="OrthoDB" id="9796461at2"/>
<dbReference type="Proteomes" id="UP000016566">
    <property type="component" value="Unassembled WGS sequence"/>
</dbReference>
<evidence type="ECO:0000256" key="1">
    <source>
        <dbReference type="SAM" id="Phobius"/>
    </source>
</evidence>
<dbReference type="Pfam" id="PF01757">
    <property type="entry name" value="Acyl_transf_3"/>
    <property type="match status" value="1"/>
</dbReference>
<dbReference type="AlphaFoldDB" id="U2YLJ8"/>
<evidence type="ECO:0000259" key="3">
    <source>
        <dbReference type="Pfam" id="PF19040"/>
    </source>
</evidence>
<keyword evidence="1" id="KW-1133">Transmembrane helix</keyword>
<dbReference type="PANTHER" id="PTHR23028">
    <property type="entry name" value="ACETYLTRANSFERASE"/>
    <property type="match status" value="1"/>
</dbReference>
<proteinExistence type="predicted"/>
<protein>
    <submittedName>
        <fullName evidence="4">O-antigen acetylase</fullName>
    </submittedName>
</protein>
<feature type="transmembrane region" description="Helical" evidence="1">
    <location>
        <begin position="280"/>
        <end position="300"/>
    </location>
</feature>
<feature type="domain" description="Acyltransferase 3" evidence="2">
    <location>
        <begin position="32"/>
        <end position="355"/>
    </location>
</feature>
<reference evidence="4" key="1">
    <citation type="journal article" date="2013" name="Genome Announc.">
        <title>Draft Genome Sequence of Loktanella cinnabarina LL-001T, Isolated from Deep-Sea Floor Sediment.</title>
        <authorList>
            <person name="Nishi S."/>
            <person name="Tsubouchi T."/>
            <person name="Takaki Y."/>
            <person name="Koyanagi R."/>
            <person name="Satoh N."/>
            <person name="Maruyama T."/>
            <person name="Hatada Y."/>
        </authorList>
    </citation>
    <scope>NUCLEOTIDE SEQUENCE [LARGE SCALE GENOMIC DNA]</scope>
    <source>
        <strain evidence="4">LL-001</strain>
    </source>
</reference>
<evidence type="ECO:0000313" key="4">
    <source>
        <dbReference type="EMBL" id="GAD55966.1"/>
    </source>
</evidence>